<dbReference type="AlphaFoldDB" id="A0A1L9R3V9"/>
<protein>
    <submittedName>
        <fullName evidence="1">Uncharacterized protein</fullName>
    </submittedName>
</protein>
<dbReference type="GeneID" id="63749250"/>
<name>A0A1L9R3V9_ASPWE</name>
<dbReference type="RefSeq" id="XP_040683288.1">
    <property type="nucleotide sequence ID" value="XM_040833402.1"/>
</dbReference>
<dbReference type="EMBL" id="KV878219">
    <property type="protein sequence ID" value="OJJ29611.1"/>
    <property type="molecule type" value="Genomic_DNA"/>
</dbReference>
<sequence length="294" mass="32984">MVHTFAVRFVAIQHVYIVPKLPPTWRYIIVVTAAIFSQILPAMLAVCAAVLQDQGSLDPDMRMLNSLHNIVTQRPSSSHHLSTTNDFHHMPSSAHPNTPTIAYKIRGNATLIDNWTGPCYFTAAFPTLFPAGIGGHLDERDTPVSLSAFAEWALHHHSRRFARHRTFMYVIYDVLQLRKSSVSNKMLIKRQHWNAATDNIASLTLGQLQDAAKALSTGQRVDDPVIRRLQRNLITIGTHARLFRPEAPWHSSDLTFDTCILVALVWCREINAGDALSVILGVFLNSDTRDRCTC</sequence>
<dbReference type="VEuPathDB" id="FungiDB:ASPWEDRAFT_304136"/>
<evidence type="ECO:0000313" key="1">
    <source>
        <dbReference type="EMBL" id="OJJ29611.1"/>
    </source>
</evidence>
<evidence type="ECO:0000313" key="2">
    <source>
        <dbReference type="Proteomes" id="UP000184383"/>
    </source>
</evidence>
<organism evidence="1 2">
    <name type="scientific">Aspergillus wentii DTO 134E9</name>
    <dbReference type="NCBI Taxonomy" id="1073089"/>
    <lineage>
        <taxon>Eukaryota</taxon>
        <taxon>Fungi</taxon>
        <taxon>Dikarya</taxon>
        <taxon>Ascomycota</taxon>
        <taxon>Pezizomycotina</taxon>
        <taxon>Eurotiomycetes</taxon>
        <taxon>Eurotiomycetidae</taxon>
        <taxon>Eurotiales</taxon>
        <taxon>Aspergillaceae</taxon>
        <taxon>Aspergillus</taxon>
        <taxon>Aspergillus subgen. Cremei</taxon>
    </lineage>
</organism>
<keyword evidence="2" id="KW-1185">Reference proteome</keyword>
<dbReference type="OrthoDB" id="4494526at2759"/>
<dbReference type="STRING" id="1073089.A0A1L9R3V9"/>
<dbReference type="Proteomes" id="UP000184383">
    <property type="component" value="Unassembled WGS sequence"/>
</dbReference>
<reference evidence="2" key="1">
    <citation type="journal article" date="2017" name="Genome Biol.">
        <title>Comparative genomics reveals high biological diversity and specific adaptations in the industrially and medically important fungal genus Aspergillus.</title>
        <authorList>
            <person name="de Vries R.P."/>
            <person name="Riley R."/>
            <person name="Wiebenga A."/>
            <person name="Aguilar-Osorio G."/>
            <person name="Amillis S."/>
            <person name="Uchima C.A."/>
            <person name="Anderluh G."/>
            <person name="Asadollahi M."/>
            <person name="Askin M."/>
            <person name="Barry K."/>
            <person name="Battaglia E."/>
            <person name="Bayram O."/>
            <person name="Benocci T."/>
            <person name="Braus-Stromeyer S.A."/>
            <person name="Caldana C."/>
            <person name="Canovas D."/>
            <person name="Cerqueira G.C."/>
            <person name="Chen F."/>
            <person name="Chen W."/>
            <person name="Choi C."/>
            <person name="Clum A."/>
            <person name="Dos Santos R.A."/>
            <person name="Damasio A.R."/>
            <person name="Diallinas G."/>
            <person name="Emri T."/>
            <person name="Fekete E."/>
            <person name="Flipphi M."/>
            <person name="Freyberg S."/>
            <person name="Gallo A."/>
            <person name="Gournas C."/>
            <person name="Habgood R."/>
            <person name="Hainaut M."/>
            <person name="Harispe M.L."/>
            <person name="Henrissat B."/>
            <person name="Hilden K.S."/>
            <person name="Hope R."/>
            <person name="Hossain A."/>
            <person name="Karabika E."/>
            <person name="Karaffa L."/>
            <person name="Karanyi Z."/>
            <person name="Krasevec N."/>
            <person name="Kuo A."/>
            <person name="Kusch H."/>
            <person name="LaButti K."/>
            <person name="Lagendijk E.L."/>
            <person name="Lapidus A."/>
            <person name="Levasseur A."/>
            <person name="Lindquist E."/>
            <person name="Lipzen A."/>
            <person name="Logrieco A.F."/>
            <person name="MacCabe A."/>
            <person name="Maekelae M.R."/>
            <person name="Malavazi I."/>
            <person name="Melin P."/>
            <person name="Meyer V."/>
            <person name="Mielnichuk N."/>
            <person name="Miskei M."/>
            <person name="Molnar A.P."/>
            <person name="Mule G."/>
            <person name="Ngan C.Y."/>
            <person name="Orejas M."/>
            <person name="Orosz E."/>
            <person name="Ouedraogo J.P."/>
            <person name="Overkamp K.M."/>
            <person name="Park H.-S."/>
            <person name="Perrone G."/>
            <person name="Piumi F."/>
            <person name="Punt P.J."/>
            <person name="Ram A.F."/>
            <person name="Ramon A."/>
            <person name="Rauscher S."/>
            <person name="Record E."/>
            <person name="Riano-Pachon D.M."/>
            <person name="Robert V."/>
            <person name="Roehrig J."/>
            <person name="Ruller R."/>
            <person name="Salamov A."/>
            <person name="Salih N.S."/>
            <person name="Samson R.A."/>
            <person name="Sandor E."/>
            <person name="Sanguinetti M."/>
            <person name="Schuetze T."/>
            <person name="Sepcic K."/>
            <person name="Shelest E."/>
            <person name="Sherlock G."/>
            <person name="Sophianopoulou V."/>
            <person name="Squina F.M."/>
            <person name="Sun H."/>
            <person name="Susca A."/>
            <person name="Todd R.B."/>
            <person name="Tsang A."/>
            <person name="Unkles S.E."/>
            <person name="van de Wiele N."/>
            <person name="van Rossen-Uffink D."/>
            <person name="Oliveira J.V."/>
            <person name="Vesth T.C."/>
            <person name="Visser J."/>
            <person name="Yu J.-H."/>
            <person name="Zhou M."/>
            <person name="Andersen M.R."/>
            <person name="Archer D.B."/>
            <person name="Baker S.E."/>
            <person name="Benoit I."/>
            <person name="Brakhage A.A."/>
            <person name="Braus G.H."/>
            <person name="Fischer R."/>
            <person name="Frisvad J.C."/>
            <person name="Goldman G.H."/>
            <person name="Houbraken J."/>
            <person name="Oakley B."/>
            <person name="Pocsi I."/>
            <person name="Scazzocchio C."/>
            <person name="Seiboth B."/>
            <person name="vanKuyk P.A."/>
            <person name="Wortman J."/>
            <person name="Dyer P.S."/>
            <person name="Grigoriev I.V."/>
        </authorList>
    </citation>
    <scope>NUCLEOTIDE SEQUENCE [LARGE SCALE GENOMIC DNA]</scope>
    <source>
        <strain evidence="2">DTO 134E9</strain>
    </source>
</reference>
<accession>A0A1L9R3V9</accession>
<gene>
    <name evidence="1" type="ORF">ASPWEDRAFT_304136</name>
</gene>
<proteinExistence type="predicted"/>